<dbReference type="GO" id="GO:0016239">
    <property type="term" value="P:positive regulation of macroautophagy"/>
    <property type="evidence" value="ECO:0007669"/>
    <property type="project" value="TreeGrafter"/>
</dbReference>
<dbReference type="Pfam" id="PF04636">
    <property type="entry name" value="PA26"/>
    <property type="match status" value="1"/>
</dbReference>
<dbReference type="InterPro" id="IPR006730">
    <property type="entry name" value="Sestrin"/>
</dbReference>
<evidence type="ECO:0000256" key="1">
    <source>
        <dbReference type="ARBA" id="ARBA00004496"/>
    </source>
</evidence>
<dbReference type="GO" id="GO:1901031">
    <property type="term" value="P:regulation of response to reactive oxygen species"/>
    <property type="evidence" value="ECO:0007669"/>
    <property type="project" value="InterPro"/>
</dbReference>
<dbReference type="PANTHER" id="PTHR12474:SF0">
    <property type="entry name" value="SESTRIN HOMOLOG"/>
    <property type="match status" value="1"/>
</dbReference>
<protein>
    <recommendedName>
        <fullName evidence="7">Sestrin</fullName>
    </recommendedName>
</protein>
<dbReference type="GO" id="GO:0070728">
    <property type="term" value="F:L-leucine binding"/>
    <property type="evidence" value="ECO:0007669"/>
    <property type="project" value="TreeGrafter"/>
</dbReference>
<dbReference type="PANTHER" id="PTHR12474">
    <property type="entry name" value="P53 REGULATED PA26 NUCLEAR PROTEIN SESTRIN"/>
    <property type="match status" value="1"/>
</dbReference>
<comment type="caution">
    <text evidence="5">The sequence shown here is derived from an EMBL/GenBank/DDBJ whole genome shotgun (WGS) entry which is preliminary data.</text>
</comment>
<evidence type="ECO:0000256" key="2">
    <source>
        <dbReference type="ARBA" id="ARBA00008350"/>
    </source>
</evidence>
<dbReference type="GO" id="GO:0016684">
    <property type="term" value="F:oxidoreductase activity, acting on peroxide as acceptor"/>
    <property type="evidence" value="ECO:0007669"/>
    <property type="project" value="TreeGrafter"/>
</dbReference>
<sequence>MNKIGQQIQGIVDNKHLTSKKDRQAITRVAIRYCSILFQGIQNEIIDERSTALEKIESTVSHWVKECYPPGLAIQAMIPEANTIPVITTNNNTSIDDISIKSDNTITTETTKTIEDNNTITNDDNNTSQTFSNDNVKFDNPTTPLSSRSSVSEGSVENLNAVPSPLFSNESTSATASSAASPTPTGDGVLNPSPHIEVAATNTLNVNNNDSPNLGLQRDNNIRRNLLDEENDIENAGEILRLLILTMLRMSIDCPFADVRQTFQEYLIKLKNIGVPVPIPIHSTPSKFIPPEDMLTLEWSPHSRNPSFDNDEDEVSQPTPSPTNTPTIVGQQPDDLIRELMIKTFIRIGRLSHYYRVLSYFPRFMEKYQNSYSAIVESPGPLRRSDRYYIGIMAASQHKSQYLISKLKNYFLLHGGDAEWLEGLQYASVKIRKLAQINSILAHQPWRLQKSHIHELIRGSPNPLDNWAVPEVVHIILVLCTFHSLSSFVISCGIVPEYDCLGGYQNDEETIDSSLGIHDSSHQTSQEVAKGIGITLNNITTEPIPIITEETADESINETTTTTTEATVEKLINETTESESSLQSSPSEKPPTIPVFLRANNFSLYLDPNVDIKYDDFSFDSEEYSPLMLRDYSWSNQGVLMVNKYLPSVDVLNVGEVLNEEFSEIKVMTDYSLFRPFISDVSPFRHQIWVYVQGLLGIQDDYPNDDNDDEQPLNDDTKNYLKKVCTTPELITEDDWKNINYQRTEEKCLLNLIAVEARKQSELLYGLWNVMRWTDKR</sequence>
<proteinExistence type="inferred from homology"/>
<dbReference type="GO" id="GO:0071233">
    <property type="term" value="P:cellular response to L-leucine"/>
    <property type="evidence" value="ECO:0007669"/>
    <property type="project" value="TreeGrafter"/>
</dbReference>
<dbReference type="GO" id="GO:0005737">
    <property type="term" value="C:cytoplasm"/>
    <property type="evidence" value="ECO:0007669"/>
    <property type="project" value="UniProtKB-SubCell"/>
</dbReference>
<keyword evidence="6" id="KW-1185">Reference proteome</keyword>
<reference evidence="5 6" key="1">
    <citation type="submission" date="2018-08" db="EMBL/GenBank/DDBJ databases">
        <title>Genome and evolution of the arbuscular mycorrhizal fungus Diversispora epigaea (formerly Glomus versiforme) and its bacterial endosymbionts.</title>
        <authorList>
            <person name="Sun X."/>
            <person name="Fei Z."/>
            <person name="Harrison M."/>
        </authorList>
    </citation>
    <scope>NUCLEOTIDE SEQUENCE [LARGE SCALE GENOMIC DNA]</scope>
    <source>
        <strain evidence="5 6">IT104</strain>
    </source>
</reference>
<dbReference type="GO" id="GO:1904262">
    <property type="term" value="P:negative regulation of TORC1 signaling"/>
    <property type="evidence" value="ECO:0007669"/>
    <property type="project" value="TreeGrafter"/>
</dbReference>
<comment type="similarity">
    <text evidence="2">Belongs to the sestrin family.</text>
</comment>
<feature type="compositionally biased region" description="Low complexity" evidence="4">
    <location>
        <begin position="146"/>
        <end position="157"/>
    </location>
</feature>
<dbReference type="GO" id="GO:1990253">
    <property type="term" value="P:cellular response to leucine starvation"/>
    <property type="evidence" value="ECO:0007669"/>
    <property type="project" value="TreeGrafter"/>
</dbReference>
<keyword evidence="3" id="KW-0963">Cytoplasm</keyword>
<evidence type="ECO:0000256" key="4">
    <source>
        <dbReference type="SAM" id="MobiDB-lite"/>
    </source>
</evidence>
<organism evidence="5 6">
    <name type="scientific">Diversispora epigaea</name>
    <dbReference type="NCBI Taxonomy" id="1348612"/>
    <lineage>
        <taxon>Eukaryota</taxon>
        <taxon>Fungi</taxon>
        <taxon>Fungi incertae sedis</taxon>
        <taxon>Mucoromycota</taxon>
        <taxon>Glomeromycotina</taxon>
        <taxon>Glomeromycetes</taxon>
        <taxon>Diversisporales</taxon>
        <taxon>Diversisporaceae</taxon>
        <taxon>Diversispora</taxon>
    </lineage>
</organism>
<dbReference type="Proteomes" id="UP000266861">
    <property type="component" value="Unassembled WGS sequence"/>
</dbReference>
<feature type="region of interest" description="Disordered" evidence="4">
    <location>
        <begin position="116"/>
        <end position="194"/>
    </location>
</feature>
<dbReference type="SUPFAM" id="SSF69118">
    <property type="entry name" value="AhpD-like"/>
    <property type="match status" value="1"/>
</dbReference>
<dbReference type="InterPro" id="IPR029032">
    <property type="entry name" value="AhpD-like"/>
</dbReference>
<evidence type="ECO:0000256" key="3">
    <source>
        <dbReference type="ARBA" id="ARBA00022490"/>
    </source>
</evidence>
<evidence type="ECO:0000313" key="6">
    <source>
        <dbReference type="Proteomes" id="UP000266861"/>
    </source>
</evidence>
<feature type="compositionally biased region" description="Low complexity" evidence="4">
    <location>
        <begin position="171"/>
        <end position="185"/>
    </location>
</feature>
<feature type="compositionally biased region" description="Low complexity" evidence="4">
    <location>
        <begin position="116"/>
        <end position="128"/>
    </location>
</feature>
<dbReference type="AlphaFoldDB" id="A0A397IIV8"/>
<feature type="region of interest" description="Disordered" evidence="4">
    <location>
        <begin position="299"/>
        <end position="330"/>
    </location>
</feature>
<gene>
    <name evidence="5" type="ORF">Glove_209g126</name>
</gene>
<dbReference type="GO" id="GO:0005634">
    <property type="term" value="C:nucleus"/>
    <property type="evidence" value="ECO:0007669"/>
    <property type="project" value="InterPro"/>
</dbReference>
<accession>A0A397IIV8</accession>
<evidence type="ECO:0000313" key="5">
    <source>
        <dbReference type="EMBL" id="RHZ75815.1"/>
    </source>
</evidence>
<name>A0A397IIV8_9GLOM</name>
<evidence type="ECO:0008006" key="7">
    <source>
        <dbReference type="Google" id="ProtNLM"/>
    </source>
</evidence>
<comment type="subcellular location">
    <subcellularLocation>
        <location evidence="1">Cytoplasm</location>
    </subcellularLocation>
</comment>
<dbReference type="OrthoDB" id="337464at2759"/>
<feature type="compositionally biased region" description="Polar residues" evidence="4">
    <location>
        <begin position="129"/>
        <end position="145"/>
    </location>
</feature>
<dbReference type="EMBL" id="PQFF01000196">
    <property type="protein sequence ID" value="RHZ75815.1"/>
    <property type="molecule type" value="Genomic_DNA"/>
</dbReference>
<dbReference type="STRING" id="1348612.A0A397IIV8"/>